<dbReference type="AlphaFoldDB" id="A0A9D3YEY9"/>
<reference evidence="2" key="2">
    <citation type="submission" date="2020-11" db="EMBL/GenBank/DDBJ databases">
        <authorList>
            <person name="McCartney M.A."/>
            <person name="Auch B."/>
            <person name="Kono T."/>
            <person name="Mallez S."/>
            <person name="Becker A."/>
            <person name="Gohl D.M."/>
            <person name="Silverstein K.A.T."/>
            <person name="Koren S."/>
            <person name="Bechman K.B."/>
            <person name="Herman A."/>
            <person name="Abrahante J.E."/>
            <person name="Garbe J."/>
        </authorList>
    </citation>
    <scope>NUCLEOTIDE SEQUENCE</scope>
    <source>
        <strain evidence="2">Duluth1</strain>
        <tissue evidence="2">Whole animal</tissue>
    </source>
</reference>
<evidence type="ECO:0000313" key="3">
    <source>
        <dbReference type="Proteomes" id="UP000828390"/>
    </source>
</evidence>
<dbReference type="Proteomes" id="UP000828390">
    <property type="component" value="Unassembled WGS sequence"/>
</dbReference>
<evidence type="ECO:0000313" key="2">
    <source>
        <dbReference type="EMBL" id="KAH3697172.1"/>
    </source>
</evidence>
<sequence length="151" mass="17424">MMNDSDTNRINEPTTTICKHPSSLSKATTAKQHPNPNNNRRYLQSASTPNKYEAINRHHQHNHSQPLQHQQQTYHLYHYNNAPCNPRCAGNAEYLLKCLNNNLYFMNDNLHAELSVLERFSYAGSRQISARRLHQRWPNNTRTVIVGSGTS</sequence>
<name>A0A9D3YEY9_DREPO</name>
<evidence type="ECO:0000256" key="1">
    <source>
        <dbReference type="SAM" id="MobiDB-lite"/>
    </source>
</evidence>
<gene>
    <name evidence="2" type="ORF">DPMN_084661</name>
</gene>
<reference evidence="2" key="1">
    <citation type="journal article" date="2019" name="bioRxiv">
        <title>The Genome of the Zebra Mussel, Dreissena polymorpha: A Resource for Invasive Species Research.</title>
        <authorList>
            <person name="McCartney M.A."/>
            <person name="Auch B."/>
            <person name="Kono T."/>
            <person name="Mallez S."/>
            <person name="Zhang Y."/>
            <person name="Obille A."/>
            <person name="Becker A."/>
            <person name="Abrahante J.E."/>
            <person name="Garbe J."/>
            <person name="Badalamenti J.P."/>
            <person name="Herman A."/>
            <person name="Mangelson H."/>
            <person name="Liachko I."/>
            <person name="Sullivan S."/>
            <person name="Sone E.D."/>
            <person name="Koren S."/>
            <person name="Silverstein K.A.T."/>
            <person name="Beckman K.B."/>
            <person name="Gohl D.M."/>
        </authorList>
    </citation>
    <scope>NUCLEOTIDE SEQUENCE</scope>
    <source>
        <strain evidence="2">Duluth1</strain>
        <tissue evidence="2">Whole animal</tissue>
    </source>
</reference>
<comment type="caution">
    <text evidence="2">The sequence shown here is derived from an EMBL/GenBank/DDBJ whole genome shotgun (WGS) entry which is preliminary data.</text>
</comment>
<organism evidence="2 3">
    <name type="scientific">Dreissena polymorpha</name>
    <name type="common">Zebra mussel</name>
    <name type="synonym">Mytilus polymorpha</name>
    <dbReference type="NCBI Taxonomy" id="45954"/>
    <lineage>
        <taxon>Eukaryota</taxon>
        <taxon>Metazoa</taxon>
        <taxon>Spiralia</taxon>
        <taxon>Lophotrochozoa</taxon>
        <taxon>Mollusca</taxon>
        <taxon>Bivalvia</taxon>
        <taxon>Autobranchia</taxon>
        <taxon>Heteroconchia</taxon>
        <taxon>Euheterodonta</taxon>
        <taxon>Imparidentia</taxon>
        <taxon>Neoheterodontei</taxon>
        <taxon>Myida</taxon>
        <taxon>Dreissenoidea</taxon>
        <taxon>Dreissenidae</taxon>
        <taxon>Dreissena</taxon>
    </lineage>
</organism>
<proteinExistence type="predicted"/>
<accession>A0A9D3YEY9</accession>
<dbReference type="EMBL" id="JAIWYP010000016">
    <property type="protein sequence ID" value="KAH3697172.1"/>
    <property type="molecule type" value="Genomic_DNA"/>
</dbReference>
<protein>
    <submittedName>
        <fullName evidence="2">Uncharacterized protein</fullName>
    </submittedName>
</protein>
<feature type="region of interest" description="Disordered" evidence="1">
    <location>
        <begin position="1"/>
        <end position="45"/>
    </location>
</feature>
<keyword evidence="3" id="KW-1185">Reference proteome</keyword>